<dbReference type="AlphaFoldDB" id="A0A1G2E4G3"/>
<proteinExistence type="predicted"/>
<evidence type="ECO:0000256" key="2">
    <source>
        <dbReference type="SAM" id="MobiDB-lite"/>
    </source>
</evidence>
<organism evidence="3 4">
    <name type="scientific">Candidatus Nealsonbacteria bacterium RIFCSPHIGHO2_01_FULL_43_31</name>
    <dbReference type="NCBI Taxonomy" id="1801665"/>
    <lineage>
        <taxon>Bacteria</taxon>
        <taxon>Candidatus Nealsoniibacteriota</taxon>
    </lineage>
</organism>
<gene>
    <name evidence="3" type="ORF">A2654_00965</name>
</gene>
<accession>A0A1G2E4G3</accession>
<evidence type="ECO:0000313" key="3">
    <source>
        <dbReference type="EMBL" id="OGZ20250.1"/>
    </source>
</evidence>
<feature type="region of interest" description="Disordered" evidence="2">
    <location>
        <begin position="1"/>
        <end position="37"/>
    </location>
</feature>
<dbReference type="EMBL" id="MHMA01000020">
    <property type="protein sequence ID" value="OGZ20250.1"/>
    <property type="molecule type" value="Genomic_DNA"/>
</dbReference>
<protein>
    <submittedName>
        <fullName evidence="3">Uncharacterized protein</fullName>
    </submittedName>
</protein>
<reference evidence="3 4" key="1">
    <citation type="journal article" date="2016" name="Nat. Commun.">
        <title>Thousands of microbial genomes shed light on interconnected biogeochemical processes in an aquifer system.</title>
        <authorList>
            <person name="Anantharaman K."/>
            <person name="Brown C.T."/>
            <person name="Hug L.A."/>
            <person name="Sharon I."/>
            <person name="Castelle C.J."/>
            <person name="Probst A.J."/>
            <person name="Thomas B.C."/>
            <person name="Singh A."/>
            <person name="Wilkins M.J."/>
            <person name="Karaoz U."/>
            <person name="Brodie E.L."/>
            <person name="Williams K.H."/>
            <person name="Hubbard S.S."/>
            <person name="Banfield J.F."/>
        </authorList>
    </citation>
    <scope>NUCLEOTIDE SEQUENCE [LARGE SCALE GENOMIC DNA]</scope>
</reference>
<dbReference type="Proteomes" id="UP000178721">
    <property type="component" value="Unassembled WGS sequence"/>
</dbReference>
<feature type="coiled-coil region" evidence="1">
    <location>
        <begin position="197"/>
        <end position="224"/>
    </location>
</feature>
<keyword evidence="1" id="KW-0175">Coiled coil</keyword>
<sequence>MKRAIQEEVGGFEKNHRTKRRREERPGKNKTPRPKEARLIIPKEPVAVKPPEEKKEVMIEMENDVPASQTRPEFGICAVCGQFSRVLKDGTGRKQHFLVCKGCDNKYSLHIKAVADKIMAGENLSSMTKIEWVLSQLDIPRFEEELDKARQNRGNLEERILQRVAVKTDGKKLPKELWNELHERIQKEIRSEDHFLVQRLYARLQAAQKLKSELEERLANEAAEKLVTCNPPLAPAEVTVPTEAVVA</sequence>
<evidence type="ECO:0000256" key="1">
    <source>
        <dbReference type="SAM" id="Coils"/>
    </source>
</evidence>
<evidence type="ECO:0000313" key="4">
    <source>
        <dbReference type="Proteomes" id="UP000178721"/>
    </source>
</evidence>
<comment type="caution">
    <text evidence="3">The sequence shown here is derived from an EMBL/GenBank/DDBJ whole genome shotgun (WGS) entry which is preliminary data.</text>
</comment>
<name>A0A1G2E4G3_9BACT</name>